<evidence type="ECO:0000313" key="1">
    <source>
        <dbReference type="EMBL" id="ANS47734.1"/>
    </source>
</evidence>
<gene>
    <name evidence="1" type="ORF">BT246_23600</name>
</gene>
<dbReference type="InterPro" id="IPR036689">
    <property type="entry name" value="ESAT-6-like_sf"/>
</dbReference>
<evidence type="ECO:0008006" key="3">
    <source>
        <dbReference type="Google" id="ProtNLM"/>
    </source>
</evidence>
<dbReference type="AlphaFoldDB" id="A0A9W3SA83"/>
<dbReference type="EMBL" id="CP015350">
    <property type="protein sequence ID" value="ANS47734.1"/>
    <property type="molecule type" value="Genomic_DNA"/>
</dbReference>
<organism evidence="1 2">
    <name type="scientific">Bacillus thuringiensis</name>
    <dbReference type="NCBI Taxonomy" id="1428"/>
    <lineage>
        <taxon>Bacteria</taxon>
        <taxon>Bacillati</taxon>
        <taxon>Bacillota</taxon>
        <taxon>Bacilli</taxon>
        <taxon>Bacillales</taxon>
        <taxon>Bacillaceae</taxon>
        <taxon>Bacillus</taxon>
        <taxon>Bacillus cereus group</taxon>
    </lineage>
</organism>
<evidence type="ECO:0000313" key="2">
    <source>
        <dbReference type="Proteomes" id="UP000092743"/>
    </source>
</evidence>
<name>A0A9W3SA83_BACTU</name>
<dbReference type="Proteomes" id="UP000092743">
    <property type="component" value="Chromosome"/>
</dbReference>
<sequence>MVQIKITPEELEQVAKRANDTKHALESIHNNLCNQIDYMCFQKKLHLVKYLKNLS</sequence>
<protein>
    <recommendedName>
        <fullName evidence="3">WXG100 family type VII secretion target</fullName>
    </recommendedName>
</protein>
<accession>A0A9W3SA83</accession>
<reference evidence="1 2" key="1">
    <citation type="submission" date="2016-04" db="EMBL/GenBank/DDBJ databases">
        <title>High quality genome of the nematocidal Bacillus thuringiensis MYBT18246.</title>
        <authorList>
            <person name="Hollensteiner J."/>
            <person name="Poehlein A."/>
            <person name="Sproeer C."/>
            <person name="Bunk B."/>
            <person name="Rosenstiel P."/>
            <person name="Schulenburg H."/>
            <person name="Liesegang H."/>
        </authorList>
    </citation>
    <scope>NUCLEOTIDE SEQUENCE [LARGE SCALE GENOMIC DNA]</scope>
    <source>
        <strain evidence="1 2">MYBT18246</strain>
    </source>
</reference>
<dbReference type="Gene3D" id="1.10.287.850">
    <property type="entry name" value="HP0062-like domain"/>
    <property type="match status" value="1"/>
</dbReference>
<dbReference type="SUPFAM" id="SSF140453">
    <property type="entry name" value="EsxAB dimer-like"/>
    <property type="match status" value="1"/>
</dbReference>
<proteinExistence type="predicted"/>